<gene>
    <name evidence="2" type="ORF">KZC48_05725</name>
</gene>
<organism evidence="2 3">
    <name type="scientific">Microbacterium aurantiacum</name>
    <dbReference type="NCBI Taxonomy" id="162393"/>
    <lineage>
        <taxon>Bacteria</taxon>
        <taxon>Bacillati</taxon>
        <taxon>Actinomycetota</taxon>
        <taxon>Actinomycetes</taxon>
        <taxon>Micrococcales</taxon>
        <taxon>Microbacteriaceae</taxon>
        <taxon>Microbacterium</taxon>
    </lineage>
</organism>
<comment type="caution">
    <text evidence="2">The sequence shown here is derived from an EMBL/GenBank/DDBJ whole genome shotgun (WGS) entry which is preliminary data.</text>
</comment>
<keyword evidence="3" id="KW-1185">Reference proteome</keyword>
<evidence type="ECO:0000313" key="2">
    <source>
        <dbReference type="EMBL" id="MDN4463896.1"/>
    </source>
</evidence>
<dbReference type="RefSeq" id="WP_301133008.1">
    <property type="nucleotide sequence ID" value="NZ_BAAAUQ010000019.1"/>
</dbReference>
<feature type="region of interest" description="Disordered" evidence="1">
    <location>
        <begin position="99"/>
        <end position="118"/>
    </location>
</feature>
<name>A0ABT8FRQ7_9MICO</name>
<protein>
    <recommendedName>
        <fullName evidence="4">Mu-like prophage FluMu N-terminal domain-containing protein</fullName>
    </recommendedName>
</protein>
<evidence type="ECO:0008006" key="4">
    <source>
        <dbReference type="Google" id="ProtNLM"/>
    </source>
</evidence>
<reference evidence="2" key="1">
    <citation type="submission" date="2021-06" db="EMBL/GenBank/DDBJ databases">
        <title>Genome-based taxonomic framework of Microbacterium strains isolated from marine environment, the description of four new species and reclassification of four preexisting species.</title>
        <authorList>
            <person name="Lee S.D."/>
            <person name="Kim S.-M."/>
            <person name="Byeon Y.-S."/>
            <person name="Yang H.L."/>
            <person name="Kim I.S."/>
        </authorList>
    </citation>
    <scope>NUCLEOTIDE SEQUENCE</scope>
    <source>
        <strain evidence="2">KACC 20510</strain>
    </source>
</reference>
<sequence>MSKLHIATAAVVKVSIGSPSGNSVASFVRRGDILPEGVDEAQLARLAERGFIAELDAPEPDPEPTVFSQADVDAAVKAATGTQAAEMTQAKADLEAAKAELDKKTAAPTPKTPAAKQS</sequence>
<dbReference type="EMBL" id="JAHWXI010000004">
    <property type="protein sequence ID" value="MDN4463896.1"/>
    <property type="molecule type" value="Genomic_DNA"/>
</dbReference>
<dbReference type="Proteomes" id="UP001172731">
    <property type="component" value="Unassembled WGS sequence"/>
</dbReference>
<evidence type="ECO:0000256" key="1">
    <source>
        <dbReference type="SAM" id="MobiDB-lite"/>
    </source>
</evidence>
<accession>A0ABT8FRQ7</accession>
<feature type="compositionally biased region" description="Low complexity" evidence="1">
    <location>
        <begin position="106"/>
        <end position="118"/>
    </location>
</feature>
<proteinExistence type="predicted"/>
<evidence type="ECO:0000313" key="3">
    <source>
        <dbReference type="Proteomes" id="UP001172731"/>
    </source>
</evidence>